<sequence length="116" mass="13175">MELIWALFFLFFLLDVVICMRVSSAAEPVYCWPLPPVHIGCKVPLHAELQSCTGRASKLQNVAYCVVYCGRTEGRDVHLLEHNHHQTSGEDVAYQINQVVKSSSSESWACLQFFSW</sequence>
<evidence type="ECO:0000313" key="3">
    <source>
        <dbReference type="Proteomes" id="UP000825935"/>
    </source>
</evidence>
<dbReference type="EMBL" id="CM035421">
    <property type="protein sequence ID" value="KAH7387193.1"/>
    <property type="molecule type" value="Genomic_DNA"/>
</dbReference>
<keyword evidence="3" id="KW-1185">Reference proteome</keyword>
<gene>
    <name evidence="2" type="ORF">KP509_16G010100</name>
</gene>
<proteinExistence type="predicted"/>
<organism evidence="2 3">
    <name type="scientific">Ceratopteris richardii</name>
    <name type="common">Triangle waterfern</name>
    <dbReference type="NCBI Taxonomy" id="49495"/>
    <lineage>
        <taxon>Eukaryota</taxon>
        <taxon>Viridiplantae</taxon>
        <taxon>Streptophyta</taxon>
        <taxon>Embryophyta</taxon>
        <taxon>Tracheophyta</taxon>
        <taxon>Polypodiopsida</taxon>
        <taxon>Polypodiidae</taxon>
        <taxon>Polypodiales</taxon>
        <taxon>Pteridineae</taxon>
        <taxon>Pteridaceae</taxon>
        <taxon>Parkerioideae</taxon>
        <taxon>Ceratopteris</taxon>
    </lineage>
</organism>
<protein>
    <recommendedName>
        <fullName evidence="4">Secreted protein</fullName>
    </recommendedName>
</protein>
<comment type="caution">
    <text evidence="2">The sequence shown here is derived from an EMBL/GenBank/DDBJ whole genome shotgun (WGS) entry which is preliminary data.</text>
</comment>
<evidence type="ECO:0000256" key="1">
    <source>
        <dbReference type="SAM" id="SignalP"/>
    </source>
</evidence>
<evidence type="ECO:0008006" key="4">
    <source>
        <dbReference type="Google" id="ProtNLM"/>
    </source>
</evidence>
<reference evidence="2" key="1">
    <citation type="submission" date="2021-08" db="EMBL/GenBank/DDBJ databases">
        <title>WGS assembly of Ceratopteris richardii.</title>
        <authorList>
            <person name="Marchant D.B."/>
            <person name="Chen G."/>
            <person name="Jenkins J."/>
            <person name="Shu S."/>
            <person name="Leebens-Mack J."/>
            <person name="Grimwood J."/>
            <person name="Schmutz J."/>
            <person name="Soltis P."/>
            <person name="Soltis D."/>
            <person name="Chen Z.-H."/>
        </authorList>
    </citation>
    <scope>NUCLEOTIDE SEQUENCE</scope>
    <source>
        <strain evidence="2">Whitten #5841</strain>
        <tissue evidence="2">Leaf</tissue>
    </source>
</reference>
<keyword evidence="1" id="KW-0732">Signal</keyword>
<feature type="signal peptide" evidence="1">
    <location>
        <begin position="1"/>
        <end position="25"/>
    </location>
</feature>
<dbReference type="Proteomes" id="UP000825935">
    <property type="component" value="Chromosome 16"/>
</dbReference>
<feature type="chain" id="PRO_5035762337" description="Secreted protein" evidence="1">
    <location>
        <begin position="26"/>
        <end position="116"/>
    </location>
</feature>
<name>A0A8T2SZJ9_CERRI</name>
<dbReference type="AlphaFoldDB" id="A0A8T2SZJ9"/>
<accession>A0A8T2SZJ9</accession>
<evidence type="ECO:0000313" key="2">
    <source>
        <dbReference type="EMBL" id="KAH7387193.1"/>
    </source>
</evidence>